<name>A0ABW5EIQ2_9GAMM</name>
<dbReference type="InterPro" id="IPR050789">
    <property type="entry name" value="Diverse_Enzym_Activities"/>
</dbReference>
<dbReference type="EMBL" id="JBHUJD010000024">
    <property type="protein sequence ID" value="MFD2311905.1"/>
    <property type="molecule type" value="Genomic_DNA"/>
</dbReference>
<dbReference type="Pfam" id="PF00144">
    <property type="entry name" value="Beta-lactamase"/>
    <property type="match status" value="1"/>
</dbReference>
<keyword evidence="2" id="KW-0378">Hydrolase</keyword>
<accession>A0ABW5EIQ2</accession>
<gene>
    <name evidence="2" type="ORF">ACFSKX_15855</name>
</gene>
<dbReference type="InterPro" id="IPR001466">
    <property type="entry name" value="Beta-lactam-related"/>
</dbReference>
<evidence type="ECO:0000313" key="2">
    <source>
        <dbReference type="EMBL" id="MFD2311905.1"/>
    </source>
</evidence>
<dbReference type="InterPro" id="IPR012338">
    <property type="entry name" value="Beta-lactam/transpept-like"/>
</dbReference>
<dbReference type="RefSeq" id="WP_265722703.1">
    <property type="nucleotide sequence ID" value="NZ_JAPIVK010000027.1"/>
</dbReference>
<feature type="domain" description="Beta-lactamase-related" evidence="1">
    <location>
        <begin position="207"/>
        <end position="496"/>
    </location>
</feature>
<dbReference type="Gene3D" id="3.40.710.10">
    <property type="entry name" value="DD-peptidase/beta-lactamase superfamily"/>
    <property type="match status" value="2"/>
</dbReference>
<organism evidence="2 3">
    <name type="scientific">Microbulbifer halophilus</name>
    <dbReference type="NCBI Taxonomy" id="453963"/>
    <lineage>
        <taxon>Bacteria</taxon>
        <taxon>Pseudomonadati</taxon>
        <taxon>Pseudomonadota</taxon>
        <taxon>Gammaproteobacteria</taxon>
        <taxon>Cellvibrionales</taxon>
        <taxon>Microbulbiferaceae</taxon>
        <taxon>Microbulbifer</taxon>
    </lineage>
</organism>
<dbReference type="InterPro" id="IPR008979">
    <property type="entry name" value="Galactose-bd-like_sf"/>
</dbReference>
<dbReference type="Proteomes" id="UP001597425">
    <property type="component" value="Unassembled WGS sequence"/>
</dbReference>
<dbReference type="Gene3D" id="2.60.120.260">
    <property type="entry name" value="Galactose-binding domain-like"/>
    <property type="match status" value="2"/>
</dbReference>
<dbReference type="GO" id="GO:0016787">
    <property type="term" value="F:hydrolase activity"/>
    <property type="evidence" value="ECO:0007669"/>
    <property type="project" value="UniProtKB-KW"/>
</dbReference>
<dbReference type="PANTHER" id="PTHR43283:SF3">
    <property type="entry name" value="BETA-LACTAMASE FAMILY PROTEIN (AFU_ORTHOLOGUE AFUA_5G07500)"/>
    <property type="match status" value="1"/>
</dbReference>
<evidence type="ECO:0000259" key="1">
    <source>
        <dbReference type="Pfam" id="PF00144"/>
    </source>
</evidence>
<dbReference type="SUPFAM" id="SSF56601">
    <property type="entry name" value="beta-lactamase/transpeptidase-like"/>
    <property type="match status" value="1"/>
</dbReference>
<dbReference type="SUPFAM" id="SSF49785">
    <property type="entry name" value="Galactose-binding domain-like"/>
    <property type="match status" value="2"/>
</dbReference>
<proteinExistence type="predicted"/>
<protein>
    <submittedName>
        <fullName evidence="2">Serine hydrolase</fullName>
    </submittedName>
</protein>
<reference evidence="3" key="1">
    <citation type="journal article" date="2019" name="Int. J. Syst. Evol. Microbiol.">
        <title>The Global Catalogue of Microorganisms (GCM) 10K type strain sequencing project: providing services to taxonomists for standard genome sequencing and annotation.</title>
        <authorList>
            <consortium name="The Broad Institute Genomics Platform"/>
            <consortium name="The Broad Institute Genome Sequencing Center for Infectious Disease"/>
            <person name="Wu L."/>
            <person name="Ma J."/>
        </authorList>
    </citation>
    <scope>NUCLEOTIDE SEQUENCE [LARGE SCALE GENOMIC DNA]</scope>
    <source>
        <strain evidence="3">KCTC 12848</strain>
    </source>
</reference>
<dbReference type="PANTHER" id="PTHR43283">
    <property type="entry name" value="BETA-LACTAMASE-RELATED"/>
    <property type="match status" value="1"/>
</dbReference>
<comment type="caution">
    <text evidence="2">The sequence shown here is derived from an EMBL/GenBank/DDBJ whole genome shotgun (WGS) entry which is preliminary data.</text>
</comment>
<evidence type="ECO:0000313" key="3">
    <source>
        <dbReference type="Proteomes" id="UP001597425"/>
    </source>
</evidence>
<sequence length="730" mass="80722">MLKWNYISTVFLTLFFHCNSQAIERTDLDGHFSTPSTYIAEGGANGITWRYTENQPNSDWVNPSFDDSGWQIGHGGFYDNSSNSIDDNTTPFDDTVWLRTEVELTHIEIESAMFWGRWDDNIEIYINGIEAVVKNGWVSTYRYLGMSDSARNALHTGTNTIAVKVNSPGDPGFFDVSVVSTPAIADLPVSGYSKNPQLNWISNYAAAALSENGIPAASLAITRRRVQDGDTQVMYAAGFGYMEKEFDTPVRHDSIFRLASVDKPVSFAALKRMLTGRMVKHLDENGNLDYYYCDASLDQNNPNAVTNPVTGSDLTCADNVLDLLSYYGAVNANEVSDSRAFNITITDILNFQSGFTARPNPQNTTEVNNYYSHLGITAQESSPTQLMKWYFSNNLTRDPGTSSQYNSDGAAVVRFLVGKLGNGLENYLQNQLLSGSSHTDLHIAHEYPDERVVDSSGNLREPWYLTHSAPFDFWIGLDDAMALAASAETIGVFKGIYGYGRNDGGMQGTQAVTSEFGKDYDNDGMEDYVLNYTWLISGSNFPFGQAESSQPDTQYIDSNLRIKLLDLPVTAWEPQQASSPCSTQSGNLIGDCTFTANGSVWSVDSYNDGSGYASYSNQELRINVTQPGAEHWYVQAVTPVATSSAGNYILTFQARAENSRSIVVNVGHDGSDDGNWESYYQEEIEITQSMKSYTLYLPKIPTDNNARLDFNVGNAGINDVFIDEIYLGKD</sequence>
<keyword evidence="3" id="KW-1185">Reference proteome</keyword>